<name>A0ACC3AA36_9EURO</name>
<proteinExistence type="predicted"/>
<accession>A0ACC3AA36</accession>
<gene>
    <name evidence="1" type="ORF">H2198_003856</name>
</gene>
<organism evidence="1 2">
    <name type="scientific">Neophaeococcomyces mojaviensis</name>
    <dbReference type="NCBI Taxonomy" id="3383035"/>
    <lineage>
        <taxon>Eukaryota</taxon>
        <taxon>Fungi</taxon>
        <taxon>Dikarya</taxon>
        <taxon>Ascomycota</taxon>
        <taxon>Pezizomycotina</taxon>
        <taxon>Eurotiomycetes</taxon>
        <taxon>Chaetothyriomycetidae</taxon>
        <taxon>Chaetothyriales</taxon>
        <taxon>Chaetothyriales incertae sedis</taxon>
        <taxon>Neophaeococcomyces</taxon>
    </lineage>
</organism>
<protein>
    <submittedName>
        <fullName evidence="1">Uncharacterized protein</fullName>
    </submittedName>
</protein>
<sequence>MNPEATVDTSIESCKIRITELDTELKNFKFKRDGLRSMRNVMSRTVRASYPFQADTIRKLRESISRINEILQQAASSVLIRQNNATQDTIDRFYTEEASGEIMRWLDPPNLVYSHLDASAKHRQNTGSWLLNSPEFIEWKKSRSSVLWIQGNAGCGKTVLCPTVIDNLIEECESTANSGMAYFYFDFNNQSIDQDHNRVLRSLIEQLSSQSGDIPKPLASLYQRCRKGSVQPLTSDLLKSIHNIIDGFSLFYLVIDGVDECKEKQEFLRFLNTVAQWKLPQVHVFATSRTDINTEIRNCKWSCVTVIIEKHLVDADIERHVFVTLDNDEILNGWDPGQQQAIATSLIKGANGNFKWVACQIGALRQCHTLAELEDVLNCLSATLEETYERALAVIDEQRREVMRNVLRWLSFSARPLRLEEIAEVMAVDFSAVPQPKHDVRKRLVNPQRFFQTYSSLFRILNVKTNGVEYQELRLAHLSLREYLVSPRIRGSPVSFYAAMSYARGNAEMEALLLANGYNLDTADSKLEETGERQYDEGVLQDIKFLLEERITMLGPHSR</sequence>
<comment type="caution">
    <text evidence="1">The sequence shown here is derived from an EMBL/GenBank/DDBJ whole genome shotgun (WGS) entry which is preliminary data.</text>
</comment>
<reference evidence="1" key="1">
    <citation type="submission" date="2022-10" db="EMBL/GenBank/DDBJ databases">
        <title>Culturing micro-colonial fungi from biological soil crusts in the Mojave desert and describing Neophaeococcomyces mojavensis, and introducing the new genera and species Taxawa tesnikishii.</title>
        <authorList>
            <person name="Kurbessoian T."/>
            <person name="Stajich J.E."/>
        </authorList>
    </citation>
    <scope>NUCLEOTIDE SEQUENCE</scope>
    <source>
        <strain evidence="1">JES_112</strain>
    </source>
</reference>
<dbReference type="Proteomes" id="UP001172386">
    <property type="component" value="Unassembled WGS sequence"/>
</dbReference>
<dbReference type="EMBL" id="JAPDRQ010000054">
    <property type="protein sequence ID" value="KAJ9658151.1"/>
    <property type="molecule type" value="Genomic_DNA"/>
</dbReference>
<evidence type="ECO:0000313" key="1">
    <source>
        <dbReference type="EMBL" id="KAJ9658151.1"/>
    </source>
</evidence>
<evidence type="ECO:0000313" key="2">
    <source>
        <dbReference type="Proteomes" id="UP001172386"/>
    </source>
</evidence>
<keyword evidence="2" id="KW-1185">Reference proteome</keyword>